<protein>
    <submittedName>
        <fullName evidence="1">DUF2695 domain-containing protein</fullName>
    </submittedName>
</protein>
<accession>A0A7X0VAK1</accession>
<proteinExistence type="predicted"/>
<dbReference type="Proteomes" id="UP000523955">
    <property type="component" value="Unassembled WGS sequence"/>
</dbReference>
<sequence>MLRTEGCDHTWRWASRFRELRSPDAAGMQRRLSRRGAACDCGIFVSELTLARHQLVRDLDTDELEQPAVAPDCSAVRRTSTHPCANWERIR</sequence>
<comment type="caution">
    <text evidence="1">The sequence shown here is derived from an EMBL/GenBank/DDBJ whole genome shotgun (WGS) entry which is preliminary data.</text>
</comment>
<keyword evidence="2" id="KW-1185">Reference proteome</keyword>
<evidence type="ECO:0000313" key="2">
    <source>
        <dbReference type="Proteomes" id="UP000523955"/>
    </source>
</evidence>
<dbReference type="Pfam" id="PF10905">
    <property type="entry name" value="DUF2695"/>
    <property type="match status" value="1"/>
</dbReference>
<dbReference type="AlphaFoldDB" id="A0A7X0VAK1"/>
<evidence type="ECO:0000313" key="1">
    <source>
        <dbReference type="EMBL" id="MBB6627027.1"/>
    </source>
</evidence>
<dbReference type="EMBL" id="JACKXE010000001">
    <property type="protein sequence ID" value="MBB6627027.1"/>
    <property type="molecule type" value="Genomic_DNA"/>
</dbReference>
<dbReference type="InterPro" id="IPR024248">
    <property type="entry name" value="DUF2695"/>
</dbReference>
<reference evidence="1 2" key="1">
    <citation type="submission" date="2020-08" db="EMBL/GenBank/DDBJ databases">
        <authorList>
            <person name="Seo M.-J."/>
        </authorList>
    </citation>
    <scope>NUCLEOTIDE SEQUENCE [LARGE SCALE GENOMIC DNA]</scope>
    <source>
        <strain evidence="1 2">KIGAM211</strain>
    </source>
</reference>
<gene>
    <name evidence="1" type="ORF">H5V45_06795</name>
</gene>
<organism evidence="1 2">
    <name type="scientific">Nocardioides luti</name>
    <dbReference type="NCBI Taxonomy" id="2761101"/>
    <lineage>
        <taxon>Bacteria</taxon>
        <taxon>Bacillati</taxon>
        <taxon>Actinomycetota</taxon>
        <taxon>Actinomycetes</taxon>
        <taxon>Propionibacteriales</taxon>
        <taxon>Nocardioidaceae</taxon>
        <taxon>Nocardioides</taxon>
    </lineage>
</organism>
<name>A0A7X0VAK1_9ACTN</name>